<proteinExistence type="predicted"/>
<dbReference type="Proteomes" id="UP000838878">
    <property type="component" value="Chromosome 5"/>
</dbReference>
<dbReference type="AlphaFoldDB" id="A0A8J9YAI6"/>
<reference evidence="1" key="1">
    <citation type="submission" date="2021-12" db="EMBL/GenBank/DDBJ databases">
        <authorList>
            <person name="Martin H S."/>
        </authorList>
    </citation>
    <scope>NUCLEOTIDE SEQUENCE</scope>
</reference>
<name>A0A8J9YAI6_9NEOP</name>
<evidence type="ECO:0000313" key="1">
    <source>
        <dbReference type="EMBL" id="CAH0725244.1"/>
    </source>
</evidence>
<gene>
    <name evidence="1" type="ORF">BINO364_LOCUS10851</name>
</gene>
<protein>
    <submittedName>
        <fullName evidence="1">Uncharacterized protein</fullName>
    </submittedName>
</protein>
<evidence type="ECO:0000313" key="2">
    <source>
        <dbReference type="Proteomes" id="UP000838878"/>
    </source>
</evidence>
<feature type="non-terminal residue" evidence="1">
    <location>
        <position position="295"/>
    </location>
</feature>
<organism evidence="1 2">
    <name type="scientific">Brenthis ino</name>
    <name type="common">lesser marbled fritillary</name>
    <dbReference type="NCBI Taxonomy" id="405034"/>
    <lineage>
        <taxon>Eukaryota</taxon>
        <taxon>Metazoa</taxon>
        <taxon>Ecdysozoa</taxon>
        <taxon>Arthropoda</taxon>
        <taxon>Hexapoda</taxon>
        <taxon>Insecta</taxon>
        <taxon>Pterygota</taxon>
        <taxon>Neoptera</taxon>
        <taxon>Endopterygota</taxon>
        <taxon>Lepidoptera</taxon>
        <taxon>Glossata</taxon>
        <taxon>Ditrysia</taxon>
        <taxon>Papilionoidea</taxon>
        <taxon>Nymphalidae</taxon>
        <taxon>Heliconiinae</taxon>
        <taxon>Argynnini</taxon>
        <taxon>Brenthis</taxon>
    </lineage>
</organism>
<sequence>MHQFYNTTCPTKKPIKSIIEFKDDSERSYSFIDSISETTTETKNASLLEKDVLQNPKESEFIADNDTQFDFMSHLFDITKKSFIETESTTKCKEVLAIDEFLELLKSRLSNDQILKELLLSTTKSPITESIAFDKTVAALIDRLYTKKKTAMTTTSTESNIINSTFLADLVEAVIFRHSDKYSSTEYSKIHTDIRVVVAPVKIQAEFADIKPNMEFTGHYFFPEDEEQSEQETTVLYDDAETIPGSEIVLEIEDIKRSRVTKDFIDAILESDLDAEGITEHALPAYNNNNGTGEF</sequence>
<keyword evidence="2" id="KW-1185">Reference proteome</keyword>
<dbReference type="OrthoDB" id="414826at2759"/>
<accession>A0A8J9YAI6</accession>
<dbReference type="EMBL" id="OV170225">
    <property type="protein sequence ID" value="CAH0725244.1"/>
    <property type="molecule type" value="Genomic_DNA"/>
</dbReference>